<accession>C6BME5</accession>
<evidence type="ECO:0000313" key="1">
    <source>
        <dbReference type="EMBL" id="ACS65253.1"/>
    </source>
</evidence>
<gene>
    <name evidence="1" type="ordered locus">Rpic12D_4000</name>
</gene>
<organism evidence="1">
    <name type="scientific">Ralstonia pickettii (strain 12D)</name>
    <dbReference type="NCBI Taxonomy" id="428406"/>
    <lineage>
        <taxon>Bacteria</taxon>
        <taxon>Pseudomonadati</taxon>
        <taxon>Pseudomonadota</taxon>
        <taxon>Betaproteobacteria</taxon>
        <taxon>Burkholderiales</taxon>
        <taxon>Burkholderiaceae</taxon>
        <taxon>Ralstonia</taxon>
    </lineage>
</organism>
<reference evidence="1" key="1">
    <citation type="submission" date="2009-06" db="EMBL/GenBank/DDBJ databases">
        <title>Complete sequence chromosome 2 of Ralstonia pickettii 12D.</title>
        <authorList>
            <consortium name="US DOE Joint Genome Institute"/>
            <person name="Lucas S."/>
            <person name="Copeland A."/>
            <person name="Lapidus A."/>
            <person name="Glavina del Rio T."/>
            <person name="Dalin E."/>
            <person name="Tice H."/>
            <person name="Bruce D."/>
            <person name="Goodwin L."/>
            <person name="Pitluck S."/>
            <person name="Sims D."/>
            <person name="Meincke L."/>
            <person name="Brettin T."/>
            <person name="Detter J.C."/>
            <person name="Han C."/>
            <person name="Larimer F."/>
            <person name="Land M."/>
            <person name="Hauser L."/>
            <person name="Kyrpides N."/>
            <person name="Ovchinnikova G."/>
            <person name="Marsh T."/>
            <person name="Richardson P."/>
        </authorList>
    </citation>
    <scope>NUCLEOTIDE SEQUENCE [LARGE SCALE GENOMIC DNA]</scope>
    <source>
        <strain evidence="1">12D</strain>
    </source>
</reference>
<dbReference type="EMBL" id="CP001645">
    <property type="protein sequence ID" value="ACS65253.1"/>
    <property type="molecule type" value="Genomic_DNA"/>
</dbReference>
<dbReference type="HOGENOM" id="CLU_3315847_0_0_4"/>
<proteinExistence type="predicted"/>
<sequence length="39" mass="4340">MAAAAGRRHRVDLRLHGADALYSGTYADAALDRWADRIR</sequence>
<dbReference type="KEGG" id="rpf:Rpic12D_4000"/>
<dbReference type="AlphaFoldDB" id="C6BME5"/>
<name>C6BME5_RALP1</name>
<protein>
    <submittedName>
        <fullName evidence="1">Uncharacterized protein</fullName>
    </submittedName>
</protein>
<dbReference type="STRING" id="428406.Rpic12D_4000"/>